<organism evidence="5 6">
    <name type="scientific">Tahibacter soli</name>
    <dbReference type="NCBI Taxonomy" id="2983605"/>
    <lineage>
        <taxon>Bacteria</taxon>
        <taxon>Pseudomonadati</taxon>
        <taxon>Pseudomonadota</taxon>
        <taxon>Gammaproteobacteria</taxon>
        <taxon>Lysobacterales</taxon>
        <taxon>Rhodanobacteraceae</taxon>
        <taxon>Tahibacter</taxon>
    </lineage>
</organism>
<dbReference type="InterPro" id="IPR050745">
    <property type="entry name" value="Multifunctional_regulatory"/>
</dbReference>
<evidence type="ECO:0000256" key="2">
    <source>
        <dbReference type="ARBA" id="ARBA00023043"/>
    </source>
</evidence>
<dbReference type="SUPFAM" id="SSF48403">
    <property type="entry name" value="Ankyrin repeat"/>
    <property type="match status" value="1"/>
</dbReference>
<keyword evidence="2 3" id="KW-0040">ANK repeat</keyword>
<name>A0A9X4BKS9_9GAMM</name>
<dbReference type="Gene3D" id="1.25.40.20">
    <property type="entry name" value="Ankyrin repeat-containing domain"/>
    <property type="match status" value="1"/>
</dbReference>
<evidence type="ECO:0008006" key="7">
    <source>
        <dbReference type="Google" id="ProtNLM"/>
    </source>
</evidence>
<feature type="repeat" description="ANK" evidence="3">
    <location>
        <begin position="354"/>
        <end position="386"/>
    </location>
</feature>
<evidence type="ECO:0000313" key="5">
    <source>
        <dbReference type="EMBL" id="MDC8016033.1"/>
    </source>
</evidence>
<evidence type="ECO:0000256" key="3">
    <source>
        <dbReference type="PROSITE-ProRule" id="PRU00023"/>
    </source>
</evidence>
<feature type="transmembrane region" description="Helical" evidence="4">
    <location>
        <begin position="93"/>
        <end position="119"/>
    </location>
</feature>
<feature type="transmembrane region" description="Helical" evidence="4">
    <location>
        <begin position="165"/>
        <end position="184"/>
    </location>
</feature>
<dbReference type="EMBL" id="JAOVZO020000023">
    <property type="protein sequence ID" value="MDC8016033.1"/>
    <property type="molecule type" value="Genomic_DNA"/>
</dbReference>
<evidence type="ECO:0000256" key="4">
    <source>
        <dbReference type="SAM" id="Phobius"/>
    </source>
</evidence>
<keyword evidence="4" id="KW-0812">Transmembrane</keyword>
<comment type="caution">
    <text evidence="5">The sequence shown here is derived from an EMBL/GenBank/DDBJ whole genome shotgun (WGS) entry which is preliminary data.</text>
</comment>
<gene>
    <name evidence="5" type="ORF">OD750_026200</name>
</gene>
<protein>
    <recommendedName>
        <fullName evidence="7">Ankyrin repeat protein</fullName>
    </recommendedName>
</protein>
<dbReference type="SMART" id="SM00248">
    <property type="entry name" value="ANK"/>
    <property type="match status" value="3"/>
</dbReference>
<evidence type="ECO:0000256" key="1">
    <source>
        <dbReference type="ARBA" id="ARBA00022737"/>
    </source>
</evidence>
<feature type="transmembrane region" description="Helical" evidence="4">
    <location>
        <begin position="140"/>
        <end position="159"/>
    </location>
</feature>
<dbReference type="InterPro" id="IPR036770">
    <property type="entry name" value="Ankyrin_rpt-contain_sf"/>
</dbReference>
<keyword evidence="4" id="KW-1133">Transmembrane helix</keyword>
<dbReference type="InterPro" id="IPR002110">
    <property type="entry name" value="Ankyrin_rpt"/>
</dbReference>
<dbReference type="PANTHER" id="PTHR24189:SF50">
    <property type="entry name" value="ANKYRIN REPEAT AND SOCS BOX PROTEIN 2"/>
    <property type="match status" value="1"/>
</dbReference>
<dbReference type="PANTHER" id="PTHR24189">
    <property type="entry name" value="MYOTROPHIN"/>
    <property type="match status" value="1"/>
</dbReference>
<dbReference type="Pfam" id="PF00023">
    <property type="entry name" value="Ank"/>
    <property type="match status" value="1"/>
</dbReference>
<dbReference type="Proteomes" id="UP001139971">
    <property type="component" value="Unassembled WGS sequence"/>
</dbReference>
<dbReference type="RefSeq" id="WP_263542676.1">
    <property type="nucleotide sequence ID" value="NZ_JAOVZO020000023.1"/>
</dbReference>
<keyword evidence="1" id="KW-0677">Repeat</keyword>
<keyword evidence="4" id="KW-0472">Membrane</keyword>
<dbReference type="PROSITE" id="PS50088">
    <property type="entry name" value="ANK_REPEAT"/>
    <property type="match status" value="1"/>
</dbReference>
<dbReference type="AlphaFoldDB" id="A0A9X4BKS9"/>
<reference evidence="5" key="1">
    <citation type="submission" date="2023-02" db="EMBL/GenBank/DDBJ databases">
        <title>Tahibacter soli sp. nov. isolated from soil.</title>
        <authorList>
            <person name="Baek J.H."/>
            <person name="Lee J.K."/>
            <person name="Choi D.G."/>
            <person name="Jeon C.O."/>
        </authorList>
    </citation>
    <scope>NUCLEOTIDE SEQUENCE</scope>
    <source>
        <strain evidence="5">BL</strain>
    </source>
</reference>
<feature type="transmembrane region" description="Helical" evidence="4">
    <location>
        <begin position="220"/>
        <end position="239"/>
    </location>
</feature>
<keyword evidence="6" id="KW-1185">Reference proteome</keyword>
<accession>A0A9X4BKS9</accession>
<sequence length="495" mass="54294">MISTRLSFLHGTTVVGQYDRERIARPARRGPQWQAFVTYRVPDDWPVDAGQMRRHEIFVGSSAQRNRDVGSDTQLKLSRAAPREAMEFSFNGFWLIPLAVAFFGSAVLLCCAAIVPVSGTRPRERKRRVESDGKRRVSPLALRIGTGIAVAVFASFFVYPRGMLLLVSPLFFAITVFGVVTLLYRMLLRLGSARGSGFSGDDPRPGVTGLVVDLLQQASLAVVLAGFCAISVMAFARGLEGWVKANDFSSPAFNTLRTLPWLPQDFDQALCDAAERQDAVATEWLVARGARGRVVCAAGTPPVTPAMRFDHPALPMTQAERDAALYAQAQSVEADPVRVRGLLERGASPNAERDGRPVLVAAAANFHDDIVKVLLDAGADPDRSTRDGHTVLTQVADLDRPDKALEYLPWLVARGGDLNHRVENGRSFLLQRCVDFRTTDLEFLEGLMKLGADPNLSDDTGRTALDYLYEQQADEAIAVFEAHGARRSRTRTTEP</sequence>
<evidence type="ECO:0000313" key="6">
    <source>
        <dbReference type="Proteomes" id="UP001139971"/>
    </source>
</evidence>
<proteinExistence type="predicted"/>
<dbReference type="PROSITE" id="PS50297">
    <property type="entry name" value="ANK_REP_REGION"/>
    <property type="match status" value="1"/>
</dbReference>